<evidence type="ECO:0000259" key="5">
    <source>
        <dbReference type="Pfam" id="PF16640"/>
    </source>
</evidence>
<dbReference type="InterPro" id="IPR013783">
    <property type="entry name" value="Ig-like_fold"/>
</dbReference>
<protein>
    <submittedName>
        <fullName evidence="6">5'-nucleotidase C-terminal domain-containing protein</fullName>
    </submittedName>
</protein>
<dbReference type="InterPro" id="IPR029052">
    <property type="entry name" value="Metallo-depent_PP-like"/>
</dbReference>
<dbReference type="EMBL" id="JBHTBE010000001">
    <property type="protein sequence ID" value="MFC7269005.1"/>
    <property type="molecule type" value="Genomic_DNA"/>
</dbReference>
<evidence type="ECO:0000259" key="4">
    <source>
        <dbReference type="Pfam" id="PF02872"/>
    </source>
</evidence>
<dbReference type="InterPro" id="IPR006179">
    <property type="entry name" value="5_nucleotidase/apyrase"/>
</dbReference>
<evidence type="ECO:0000313" key="6">
    <source>
        <dbReference type="EMBL" id="MFC7269005.1"/>
    </source>
</evidence>
<feature type="chain" id="PRO_5044959030" evidence="2">
    <location>
        <begin position="38"/>
        <end position="756"/>
    </location>
</feature>
<dbReference type="Pfam" id="PF02872">
    <property type="entry name" value="5_nucleotid_C"/>
    <property type="match status" value="1"/>
</dbReference>
<dbReference type="Gene3D" id="3.90.780.10">
    <property type="entry name" value="5'-Nucleotidase, C-terminal domain"/>
    <property type="match status" value="1"/>
</dbReference>
<comment type="similarity">
    <text evidence="2">Belongs to the 5'-nucleotidase family.</text>
</comment>
<dbReference type="Pfam" id="PF00149">
    <property type="entry name" value="Metallophos"/>
    <property type="match status" value="1"/>
</dbReference>
<sequence>MDTPSFPPRRAHRARIAVGATALTVTAALLAAPAAQAADPVVIDLVTVNDFHGRLENESGSAAGIAALAGAVDSIREKNANTVFAAAGDLIGASTFTSFIQQDEPTIAGLNAAGLDVSSVGNHEFDKGWADLRDRVEPLADWDYLAANLFDKATGDPILPEYWVTEFDGVSIGFVGAVTNELPSLVSPAGIADVTVGDVTDNVNRVADDLSDGDPANGEADVVVLLVHEGAATTAESSATDPASPFGRIVNGVDDDVDAIVSGHTHLAYNHVIDGRPVISSGQYGEKFSDMVIQVDPDTKQILSMVNTIHDMKVGGVLQYPEDPQILSDIVAPAKKVADEKGAVSLGSITADFNRALQPGLDANGNPALVENRGGESTLGNWVADVQLWAAQQDKPDTQIAFMNPGGLRADMKYASSTATDPDGNVTYKEAAAVQPFANTLVTLSLTGDQIRQVLEQQWQPAAASRPFLKLGVSEGLKYTFDPTAAAGSRITSITLDGAALDPDASYGVVVNSFLAAGGDNFGAFTLGTGKADSGKVDLESAVQWFEANETATPDLAQRAVGISLSAPTDKGYAVGSTIDVDLSSLDFTTTETPAGTVTLSIGGKKVGRADVDRTLTTANDLTGTASLSVVVPRGAKGSTTLQVTTPTGTVAQVPITVYEKTKTTTIGAPSKLFAKKGQTITYTVRVFAADRSAPTGTVVVSDGKKAIAEAELTGKGTAKVTLPALSKGVHLLSATYSGDDDHAGSTGPRVPVIVR</sequence>
<dbReference type="SUPFAM" id="SSF55816">
    <property type="entry name" value="5'-nucleotidase (syn. UDP-sugar hydrolase), C-terminal domain"/>
    <property type="match status" value="1"/>
</dbReference>
<dbReference type="InterPro" id="IPR004843">
    <property type="entry name" value="Calcineurin-like_PHP"/>
</dbReference>
<name>A0ABW2HHQ1_9MICO</name>
<keyword evidence="2" id="KW-0378">Hydrolase</keyword>
<dbReference type="PANTHER" id="PTHR11575:SF24">
    <property type="entry name" value="5'-NUCLEOTIDASE"/>
    <property type="match status" value="1"/>
</dbReference>
<dbReference type="SUPFAM" id="SSF56300">
    <property type="entry name" value="Metallo-dependent phosphatases"/>
    <property type="match status" value="1"/>
</dbReference>
<dbReference type="PRINTS" id="PR01607">
    <property type="entry name" value="APYRASEFAMLY"/>
</dbReference>
<gene>
    <name evidence="6" type="ORF">ACFQRL_08560</name>
</gene>
<dbReference type="PANTHER" id="PTHR11575">
    <property type="entry name" value="5'-NUCLEOTIDASE-RELATED"/>
    <property type="match status" value="1"/>
</dbReference>
<dbReference type="Gene3D" id="2.60.40.10">
    <property type="entry name" value="Immunoglobulins"/>
    <property type="match status" value="1"/>
</dbReference>
<feature type="domain" description="Calcineurin-like phosphoesterase" evidence="3">
    <location>
        <begin position="48"/>
        <end position="266"/>
    </location>
</feature>
<dbReference type="RefSeq" id="WP_262873871.1">
    <property type="nucleotide sequence ID" value="NZ_BAABKW010000002.1"/>
</dbReference>
<accession>A0ABW2HHQ1</accession>
<reference evidence="7" key="1">
    <citation type="journal article" date="2019" name="Int. J. Syst. Evol. Microbiol.">
        <title>The Global Catalogue of Microorganisms (GCM) 10K type strain sequencing project: providing services to taxonomists for standard genome sequencing and annotation.</title>
        <authorList>
            <consortium name="The Broad Institute Genomics Platform"/>
            <consortium name="The Broad Institute Genome Sequencing Center for Infectious Disease"/>
            <person name="Wu L."/>
            <person name="Ma J."/>
        </authorList>
    </citation>
    <scope>NUCLEOTIDE SEQUENCE [LARGE SCALE GENOMIC DNA]</scope>
    <source>
        <strain evidence="7">CGMCC 1.15772</strain>
    </source>
</reference>
<dbReference type="InterPro" id="IPR036907">
    <property type="entry name" value="5'-Nucleotdase_C_sf"/>
</dbReference>
<evidence type="ECO:0000256" key="2">
    <source>
        <dbReference type="RuleBase" id="RU362119"/>
    </source>
</evidence>
<feature type="signal peptide" evidence="2">
    <location>
        <begin position="1"/>
        <end position="37"/>
    </location>
</feature>
<evidence type="ECO:0000256" key="1">
    <source>
        <dbReference type="ARBA" id="ARBA00022729"/>
    </source>
</evidence>
<feature type="domain" description="5'-Nucleotidase C-terminal" evidence="4">
    <location>
        <begin position="370"/>
        <end position="525"/>
    </location>
</feature>
<evidence type="ECO:0000259" key="3">
    <source>
        <dbReference type="Pfam" id="PF00149"/>
    </source>
</evidence>
<keyword evidence="7" id="KW-1185">Reference proteome</keyword>
<keyword evidence="2" id="KW-0547">Nucleotide-binding</keyword>
<keyword evidence="1 2" id="KW-0732">Signal</keyword>
<dbReference type="Pfam" id="PF16640">
    <property type="entry name" value="Big_3_5"/>
    <property type="match status" value="1"/>
</dbReference>
<organism evidence="6 7">
    <name type="scientific">Microbacterium fluvii</name>
    <dbReference type="NCBI Taxonomy" id="415215"/>
    <lineage>
        <taxon>Bacteria</taxon>
        <taxon>Bacillati</taxon>
        <taxon>Actinomycetota</taxon>
        <taxon>Actinomycetes</taxon>
        <taxon>Micrococcales</taxon>
        <taxon>Microbacteriaceae</taxon>
        <taxon>Microbacterium</taxon>
    </lineage>
</organism>
<feature type="domain" description="Bacterial Ig-like" evidence="5">
    <location>
        <begin position="675"/>
        <end position="755"/>
    </location>
</feature>
<dbReference type="InterPro" id="IPR008334">
    <property type="entry name" value="5'-Nucleotdase_C"/>
</dbReference>
<dbReference type="InterPro" id="IPR032109">
    <property type="entry name" value="Big_3_5"/>
</dbReference>
<dbReference type="Gene3D" id="3.60.21.10">
    <property type="match status" value="1"/>
</dbReference>
<proteinExistence type="inferred from homology"/>
<evidence type="ECO:0000313" key="7">
    <source>
        <dbReference type="Proteomes" id="UP001596507"/>
    </source>
</evidence>
<dbReference type="Proteomes" id="UP001596507">
    <property type="component" value="Unassembled WGS sequence"/>
</dbReference>
<comment type="caution">
    <text evidence="6">The sequence shown here is derived from an EMBL/GenBank/DDBJ whole genome shotgun (WGS) entry which is preliminary data.</text>
</comment>